<protein>
    <submittedName>
        <fullName evidence="2">DNA repair protein</fullName>
    </submittedName>
</protein>
<reference evidence="3" key="2">
    <citation type="journal article" date="2010" name="Genome Res.">
        <title>Population genomic sequencing of Coccidioides fungi reveals recent hybridization and transposon control.</title>
        <authorList>
            <person name="Neafsey D.E."/>
            <person name="Barker B.M."/>
            <person name="Sharpton T.J."/>
            <person name="Stajich J.E."/>
            <person name="Park D.J."/>
            <person name="Whiston E."/>
            <person name="Hung C.-Y."/>
            <person name="McMahan C."/>
            <person name="White J."/>
            <person name="Sykes S."/>
            <person name="Heiman D."/>
            <person name="Young S."/>
            <person name="Zeng Q."/>
            <person name="Abouelleil A."/>
            <person name="Aftuck L."/>
            <person name="Bessette D."/>
            <person name="Brown A."/>
            <person name="FitzGerald M."/>
            <person name="Lui A."/>
            <person name="Macdonald J.P."/>
            <person name="Priest M."/>
            <person name="Orbach M.J."/>
            <person name="Galgiani J.N."/>
            <person name="Kirkland T.N."/>
            <person name="Cole G.T."/>
            <person name="Birren B.W."/>
            <person name="Henn M.R."/>
            <person name="Taylor J.W."/>
            <person name="Rounsley S.D."/>
        </authorList>
    </citation>
    <scope>GENOME REANNOTATION</scope>
    <source>
        <strain evidence="3">RS</strain>
    </source>
</reference>
<dbReference type="KEGG" id="cim:CIMG_07075"/>
<organism evidence="2 3">
    <name type="scientific">Coccidioides immitis (strain RS)</name>
    <name type="common">Valley fever fungus</name>
    <dbReference type="NCBI Taxonomy" id="246410"/>
    <lineage>
        <taxon>Eukaryota</taxon>
        <taxon>Fungi</taxon>
        <taxon>Dikarya</taxon>
        <taxon>Ascomycota</taxon>
        <taxon>Pezizomycotina</taxon>
        <taxon>Eurotiomycetes</taxon>
        <taxon>Eurotiomycetidae</taxon>
        <taxon>Onygenales</taxon>
        <taxon>Onygenaceae</taxon>
        <taxon>Coccidioides</taxon>
    </lineage>
</organism>
<keyword evidence="3" id="KW-1185">Reference proteome</keyword>
<dbReference type="EMBL" id="GG704912">
    <property type="protein sequence ID" value="EAS31596.3"/>
    <property type="molecule type" value="Genomic_DNA"/>
</dbReference>
<sequence>MRGRNGEPAELFMVVEGRATMARSYRENGPLSPMRPQIRRPKSKKRLDHRCPCIYLLRDILHGWEMRDRRIMTGVFYVTLESWLSKMRRNAHISLPHLS</sequence>
<proteinExistence type="predicted"/>
<name>J3K9K3_COCIM</name>
<evidence type="ECO:0000313" key="3">
    <source>
        <dbReference type="Proteomes" id="UP000001261"/>
    </source>
</evidence>
<dbReference type="AlphaFoldDB" id="J3K9K3"/>
<accession>J3K9K3</accession>
<reference evidence="3" key="1">
    <citation type="journal article" date="2009" name="Genome Res.">
        <title>Comparative genomic analyses of the human fungal pathogens Coccidioides and their relatives.</title>
        <authorList>
            <person name="Sharpton T.J."/>
            <person name="Stajich J.E."/>
            <person name="Rounsley S.D."/>
            <person name="Gardner M.J."/>
            <person name="Wortman J.R."/>
            <person name="Jordar V.S."/>
            <person name="Maiti R."/>
            <person name="Kodira C.D."/>
            <person name="Neafsey D.E."/>
            <person name="Zeng Q."/>
            <person name="Hung C.-Y."/>
            <person name="McMahan C."/>
            <person name="Muszewska A."/>
            <person name="Grynberg M."/>
            <person name="Mandel M.A."/>
            <person name="Kellner E.M."/>
            <person name="Barker B.M."/>
            <person name="Galgiani J.N."/>
            <person name="Orbach M.J."/>
            <person name="Kirkland T.N."/>
            <person name="Cole G.T."/>
            <person name="Henn M.R."/>
            <person name="Birren B.W."/>
            <person name="Taylor J.W."/>
        </authorList>
    </citation>
    <scope>NUCLEOTIDE SEQUENCE [LARGE SCALE GENOMIC DNA]</scope>
    <source>
        <strain evidence="3">RS</strain>
    </source>
</reference>
<dbReference type="RefSeq" id="XP_001243179.2">
    <property type="nucleotide sequence ID" value="XM_001243178.2"/>
</dbReference>
<evidence type="ECO:0000313" key="2">
    <source>
        <dbReference type="EMBL" id="EAS31596.3"/>
    </source>
</evidence>
<feature type="region of interest" description="Disordered" evidence="1">
    <location>
        <begin position="25"/>
        <end position="44"/>
    </location>
</feature>
<dbReference type="GeneID" id="4561888"/>
<dbReference type="VEuPathDB" id="FungiDB:CIMG_07075"/>
<dbReference type="Proteomes" id="UP000001261">
    <property type="component" value="Unassembled WGS sequence"/>
</dbReference>
<evidence type="ECO:0000256" key="1">
    <source>
        <dbReference type="SAM" id="MobiDB-lite"/>
    </source>
</evidence>
<dbReference type="InParanoid" id="J3K9K3"/>
<gene>
    <name evidence="2" type="ORF">CIMG_07075</name>
</gene>